<dbReference type="GO" id="GO:0005737">
    <property type="term" value="C:cytoplasm"/>
    <property type="evidence" value="ECO:0007669"/>
    <property type="project" value="TreeGrafter"/>
</dbReference>
<dbReference type="STRING" id="41875.K8EA20"/>
<organism evidence="2 3">
    <name type="scientific">Bathycoccus prasinos</name>
    <dbReference type="NCBI Taxonomy" id="41875"/>
    <lineage>
        <taxon>Eukaryota</taxon>
        <taxon>Viridiplantae</taxon>
        <taxon>Chlorophyta</taxon>
        <taxon>Mamiellophyceae</taxon>
        <taxon>Mamiellales</taxon>
        <taxon>Bathycoccaceae</taxon>
        <taxon>Bathycoccus</taxon>
    </lineage>
</organism>
<evidence type="ECO:0000313" key="3">
    <source>
        <dbReference type="Proteomes" id="UP000198341"/>
    </source>
</evidence>
<dbReference type="KEGG" id="bpg:Bathy01g00580"/>
<dbReference type="EMBL" id="FO082278">
    <property type="protein sequence ID" value="CCO14556.1"/>
    <property type="molecule type" value="Genomic_DNA"/>
</dbReference>
<dbReference type="RefSeq" id="XP_007515677.1">
    <property type="nucleotide sequence ID" value="XM_007515615.1"/>
</dbReference>
<dbReference type="PANTHER" id="PTHR11129:SF3">
    <property type="entry name" value="PROTEIN PRENYLTRANSFERASE ALPHA SUBUNIT REPEAT-CONTAINING PROTEIN 1"/>
    <property type="match status" value="1"/>
</dbReference>
<dbReference type="Proteomes" id="UP000198341">
    <property type="component" value="Chromosome 1"/>
</dbReference>
<dbReference type="GeneID" id="19017794"/>
<accession>K8EA20</accession>
<gene>
    <name evidence="2" type="ORF">Bathy01g00580</name>
</gene>
<evidence type="ECO:0000313" key="2">
    <source>
        <dbReference type="EMBL" id="CCO14556.1"/>
    </source>
</evidence>
<name>K8EA20_9CHLO</name>
<dbReference type="PANTHER" id="PTHR11129">
    <property type="entry name" value="PROTEIN FARNESYLTRANSFERASE ALPHA SUBUNIT/RAB GERANYLGERANYL TRANSFERASE ALPHA SUBUNIT"/>
    <property type="match status" value="1"/>
</dbReference>
<proteinExistence type="predicted"/>
<dbReference type="Gene3D" id="1.25.40.120">
    <property type="entry name" value="Protein prenylyltransferase"/>
    <property type="match status" value="1"/>
</dbReference>
<dbReference type="SUPFAM" id="SSF48439">
    <property type="entry name" value="Protein prenylyltransferase"/>
    <property type="match status" value="1"/>
</dbReference>
<feature type="compositionally biased region" description="Acidic residues" evidence="1">
    <location>
        <begin position="8"/>
        <end position="19"/>
    </location>
</feature>
<dbReference type="OrthoDB" id="272289at2759"/>
<protein>
    <submittedName>
        <fullName evidence="2">Protein farnesyltransferase, alpha subunit/protein geranylgeranyltransferase type I, alpha subunit (ISS)</fullName>
    </submittedName>
</protein>
<sequence length="438" mass="51392">MMMGQQQGEEDKEEEEEEGVGGKDDDKNDFDGKELASELLRIISSDFSLNELAFVPPWKHLRELLGEKFADDEEDENDRKRLKLFYRSFCVREHKLAINAHVIVPVLNYVYSQLRRKKDEKNDDDAFLDDDLKVLLCVLTGDSLSGWNVRKRRVLEALEKDGDTTSDDQEKNRMKEMEREMMFATFVQTKFPKSTAAFAHRRWVIMTCCFHGGGCAERRNHLIPRNARRDTTMLSLLLLNNVYKRETLACEQTCRRKLSNYAAWSHKLFVFELVHVKQNVNEPDELLERAKSVLRESETNISSSDPSAWHFRRAVIRSVYDRLLHYDAVKKRFFDEVIVNEFRFVREKIAAFRGRETLWHHRKTVLAHVLLKCSDDDVRNEIVAEEIEFAINNNNEADEIKVRDVPWATKYEDGDEARLLASFSKYVCTIFSRFCKKL</sequence>
<reference evidence="2 3" key="1">
    <citation type="submission" date="2011-10" db="EMBL/GenBank/DDBJ databases">
        <authorList>
            <person name="Genoscope - CEA"/>
        </authorList>
    </citation>
    <scope>NUCLEOTIDE SEQUENCE [LARGE SCALE GENOMIC DNA]</scope>
    <source>
        <strain evidence="2 3">RCC 1105</strain>
    </source>
</reference>
<keyword evidence="3" id="KW-1185">Reference proteome</keyword>
<dbReference type="AlphaFoldDB" id="K8EA20"/>
<feature type="region of interest" description="Disordered" evidence="1">
    <location>
        <begin position="1"/>
        <end position="31"/>
    </location>
</feature>
<feature type="compositionally biased region" description="Basic and acidic residues" evidence="1">
    <location>
        <begin position="20"/>
        <end position="31"/>
    </location>
</feature>
<evidence type="ECO:0000256" key="1">
    <source>
        <dbReference type="SAM" id="MobiDB-lite"/>
    </source>
</evidence>